<dbReference type="RefSeq" id="WP_146887065.1">
    <property type="nucleotide sequence ID" value="NZ_BJXB01000018.1"/>
</dbReference>
<dbReference type="InterPro" id="IPR036388">
    <property type="entry name" value="WH-like_DNA-bd_sf"/>
</dbReference>
<reference evidence="2 3" key="1">
    <citation type="submission" date="2019-07" db="EMBL/GenBank/DDBJ databases">
        <title>Whole genome shotgun sequence of Deinococcus cellulosilyticus NBRC 106333.</title>
        <authorList>
            <person name="Hosoyama A."/>
            <person name="Uohara A."/>
            <person name="Ohji S."/>
            <person name="Ichikawa N."/>
        </authorList>
    </citation>
    <scope>NUCLEOTIDE SEQUENCE [LARGE SCALE GENOMIC DNA]</scope>
    <source>
        <strain evidence="2 3">NBRC 106333</strain>
    </source>
</reference>
<dbReference type="PANTHER" id="PTHR34293">
    <property type="entry name" value="HTH-TYPE TRANSCRIPTIONAL REGULATOR TRMBL2"/>
    <property type="match status" value="1"/>
</dbReference>
<accession>A0A511N6U4</accession>
<dbReference type="AlphaFoldDB" id="A0A511N6U4"/>
<evidence type="ECO:0000259" key="1">
    <source>
        <dbReference type="Pfam" id="PF01978"/>
    </source>
</evidence>
<name>A0A511N6U4_DEIC1</name>
<comment type="caution">
    <text evidence="2">The sequence shown here is derived from an EMBL/GenBank/DDBJ whole genome shotgun (WGS) entry which is preliminary data.</text>
</comment>
<evidence type="ECO:0000313" key="3">
    <source>
        <dbReference type="Proteomes" id="UP000321306"/>
    </source>
</evidence>
<dbReference type="OrthoDB" id="1493540at2"/>
<feature type="domain" description="Transcription regulator TrmB N-terminal" evidence="1">
    <location>
        <begin position="7"/>
        <end position="73"/>
    </location>
</feature>
<dbReference type="Pfam" id="PF01978">
    <property type="entry name" value="TrmB"/>
    <property type="match status" value="1"/>
</dbReference>
<dbReference type="Gene3D" id="1.10.10.10">
    <property type="entry name" value="Winged helix-like DNA-binding domain superfamily/Winged helix DNA-binding domain"/>
    <property type="match status" value="1"/>
</dbReference>
<proteinExistence type="predicted"/>
<dbReference type="InterPro" id="IPR051797">
    <property type="entry name" value="TrmB-like"/>
</dbReference>
<dbReference type="Proteomes" id="UP000321306">
    <property type="component" value="Unassembled WGS sequence"/>
</dbReference>
<dbReference type="SUPFAM" id="SSF46785">
    <property type="entry name" value="Winged helix' DNA-binding domain"/>
    <property type="match status" value="1"/>
</dbReference>
<keyword evidence="3" id="KW-1185">Reference proteome</keyword>
<dbReference type="EMBL" id="BJXB01000018">
    <property type="protein sequence ID" value="GEM48188.1"/>
    <property type="molecule type" value="Genomic_DNA"/>
</dbReference>
<dbReference type="PANTHER" id="PTHR34293:SF1">
    <property type="entry name" value="HTH-TYPE TRANSCRIPTIONAL REGULATOR TRMBL2"/>
    <property type="match status" value="1"/>
</dbReference>
<gene>
    <name evidence="2" type="ORF">DC3_38230</name>
</gene>
<evidence type="ECO:0000313" key="2">
    <source>
        <dbReference type="EMBL" id="GEM48188.1"/>
    </source>
</evidence>
<sequence length="218" mass="23949">MNASIHLQALGLTEYESKAYTALLALGRAAPARIARQAQIPRPKIYETLERLEARGLATRVQQNPLEYSPLSAREFMDRSRRSFNERIENLERSLARLAPDPAPEAVYPLIGEVAIKSLAENLVENAKKSVHLAGNEPLLDALENQTSRGVQVVRAEVSELPSIAKNGQRAFLVARDGEAAIVAHFGGDREPHGVHTHNPVIVKLVEGYIALAVQNKK</sequence>
<protein>
    <recommendedName>
        <fullName evidence="1">Transcription regulator TrmB N-terminal domain-containing protein</fullName>
    </recommendedName>
</protein>
<organism evidence="2 3">
    <name type="scientific">Deinococcus cellulosilyticus (strain DSM 18568 / NBRC 106333 / KACC 11606 / 5516J-15)</name>
    <dbReference type="NCBI Taxonomy" id="1223518"/>
    <lineage>
        <taxon>Bacteria</taxon>
        <taxon>Thermotogati</taxon>
        <taxon>Deinococcota</taxon>
        <taxon>Deinococci</taxon>
        <taxon>Deinococcales</taxon>
        <taxon>Deinococcaceae</taxon>
        <taxon>Deinococcus</taxon>
    </lineage>
</organism>
<dbReference type="InterPro" id="IPR002831">
    <property type="entry name" value="Tscrpt_reg_TrmB_N"/>
</dbReference>
<dbReference type="InterPro" id="IPR036390">
    <property type="entry name" value="WH_DNA-bd_sf"/>
</dbReference>